<dbReference type="InterPro" id="IPR043502">
    <property type="entry name" value="DNA/RNA_pol_sf"/>
</dbReference>
<keyword evidence="3" id="KW-0540">Nuclease</keyword>
<dbReference type="GO" id="GO:0003964">
    <property type="term" value="F:RNA-directed DNA polymerase activity"/>
    <property type="evidence" value="ECO:0007669"/>
    <property type="project" value="UniProtKB-KW"/>
</dbReference>
<evidence type="ECO:0000313" key="9">
    <source>
        <dbReference type="EMBL" id="RMB97120.1"/>
    </source>
</evidence>
<name>A0A3M0JA45_HIRRU</name>
<dbReference type="AlphaFoldDB" id="A0A3M0JA45"/>
<dbReference type="Pfam" id="PF06817">
    <property type="entry name" value="RVT_thumb"/>
    <property type="match status" value="1"/>
</dbReference>
<dbReference type="InterPro" id="IPR043128">
    <property type="entry name" value="Rev_trsase/Diguanyl_cyclase"/>
</dbReference>
<keyword evidence="6" id="KW-0695">RNA-directed DNA polymerase</keyword>
<sequence length="438" mass="50248">MTAETERQTLLSESQEFIGAPVRDLLTSSFSHHVKEAEKCVLSRNNLIDMKMFLRDIPIPVYLKYPSNAEESYMRQGLSNTWLWLTESLLLNDDNWHFVAVDPSKPGTWPRIEGKFIMWDSTEKAINHHNMDDVLVCAPNDDVLTHALDLTISALIVAGFELQETKVQRMTPWRYLGLKIGKQTILPHKLAIRTKVRTLADVHQQCGALNWVRPWLGLATQDLASLFELLKGGEELSYPRVLTLEAEKALEKVQNSMSMRQAHQYEPDLPFKFIIMGKLPHLHGVIFQWDPTAKKDHGRGDPLLIIEWVILSHQLPKRMTRPQKLVAELIRKARIRIREMARCDFECIHIPIGFKSGQITKAMLKHLLQENEDLQFALDSFTVNHATIPSVPEEDRELEEGLDIEEQDHEDWPTQQECFAKSCPGPEHLPPPAQVSAF</sequence>
<feature type="compositionally biased region" description="Pro residues" evidence="7">
    <location>
        <begin position="427"/>
        <end position="438"/>
    </location>
</feature>
<dbReference type="EMBL" id="QRBI01000169">
    <property type="protein sequence ID" value="RMB97120.1"/>
    <property type="molecule type" value="Genomic_DNA"/>
</dbReference>
<keyword evidence="10" id="KW-1185">Reference proteome</keyword>
<evidence type="ECO:0000256" key="6">
    <source>
        <dbReference type="ARBA" id="ARBA00022918"/>
    </source>
</evidence>
<dbReference type="Gene3D" id="3.30.70.270">
    <property type="match status" value="1"/>
</dbReference>
<keyword evidence="4" id="KW-0255">Endonuclease</keyword>
<comment type="caution">
    <text evidence="9">The sequence shown here is derived from an EMBL/GenBank/DDBJ whole genome shotgun (WGS) entry which is preliminary data.</text>
</comment>
<dbReference type="SUPFAM" id="SSF56672">
    <property type="entry name" value="DNA/RNA polymerases"/>
    <property type="match status" value="1"/>
</dbReference>
<evidence type="ECO:0000313" key="10">
    <source>
        <dbReference type="Proteomes" id="UP000269221"/>
    </source>
</evidence>
<dbReference type="Proteomes" id="UP000269221">
    <property type="component" value="Unassembled WGS sequence"/>
</dbReference>
<evidence type="ECO:0000259" key="8">
    <source>
        <dbReference type="Pfam" id="PF06817"/>
    </source>
</evidence>
<feature type="region of interest" description="Disordered" evidence="7">
    <location>
        <begin position="393"/>
        <end position="438"/>
    </location>
</feature>
<evidence type="ECO:0000256" key="7">
    <source>
        <dbReference type="SAM" id="MobiDB-lite"/>
    </source>
</evidence>
<organism evidence="9 10">
    <name type="scientific">Hirundo rustica rustica</name>
    <dbReference type="NCBI Taxonomy" id="333673"/>
    <lineage>
        <taxon>Eukaryota</taxon>
        <taxon>Metazoa</taxon>
        <taxon>Chordata</taxon>
        <taxon>Craniata</taxon>
        <taxon>Vertebrata</taxon>
        <taxon>Euteleostomi</taxon>
        <taxon>Archelosauria</taxon>
        <taxon>Archosauria</taxon>
        <taxon>Dinosauria</taxon>
        <taxon>Saurischia</taxon>
        <taxon>Theropoda</taxon>
        <taxon>Coelurosauria</taxon>
        <taxon>Aves</taxon>
        <taxon>Neognathae</taxon>
        <taxon>Neoaves</taxon>
        <taxon>Telluraves</taxon>
        <taxon>Australaves</taxon>
        <taxon>Passeriformes</taxon>
        <taxon>Sylvioidea</taxon>
        <taxon>Hirundinidae</taxon>
        <taxon>Hirundo</taxon>
    </lineage>
</organism>
<dbReference type="GO" id="GO:0016787">
    <property type="term" value="F:hydrolase activity"/>
    <property type="evidence" value="ECO:0007669"/>
    <property type="project" value="UniProtKB-KW"/>
</dbReference>
<keyword evidence="5" id="KW-0378">Hydrolase</keyword>
<dbReference type="PANTHER" id="PTHR41694">
    <property type="entry name" value="ENDOGENOUS RETROVIRUS GROUP K MEMBER POL PROTEIN"/>
    <property type="match status" value="1"/>
</dbReference>
<dbReference type="InterPro" id="IPR010661">
    <property type="entry name" value="RVT_thumb"/>
</dbReference>
<evidence type="ECO:0000256" key="3">
    <source>
        <dbReference type="ARBA" id="ARBA00022722"/>
    </source>
</evidence>
<dbReference type="GO" id="GO:0035613">
    <property type="term" value="F:RNA stem-loop binding"/>
    <property type="evidence" value="ECO:0007669"/>
    <property type="project" value="TreeGrafter"/>
</dbReference>
<dbReference type="GO" id="GO:0004519">
    <property type="term" value="F:endonuclease activity"/>
    <property type="evidence" value="ECO:0007669"/>
    <property type="project" value="UniProtKB-KW"/>
</dbReference>
<evidence type="ECO:0000256" key="1">
    <source>
        <dbReference type="ARBA" id="ARBA00022679"/>
    </source>
</evidence>
<dbReference type="PANTHER" id="PTHR41694:SF3">
    <property type="entry name" value="RNA-DIRECTED DNA POLYMERASE-RELATED"/>
    <property type="match status" value="1"/>
</dbReference>
<reference evidence="9 10" key="1">
    <citation type="submission" date="2018-07" db="EMBL/GenBank/DDBJ databases">
        <title>A high quality draft genome assembly of the barn swallow (H. rustica rustica).</title>
        <authorList>
            <person name="Formenti G."/>
            <person name="Chiara M."/>
            <person name="Poveda L."/>
            <person name="Francoijs K.-J."/>
            <person name="Bonisoli-Alquati A."/>
            <person name="Canova L."/>
            <person name="Gianfranceschi L."/>
            <person name="Horner D.S."/>
            <person name="Saino N."/>
        </authorList>
    </citation>
    <scope>NUCLEOTIDE SEQUENCE [LARGE SCALE GENOMIC DNA]</scope>
    <source>
        <strain evidence="9">Chelidonia</strain>
        <tissue evidence="9">Blood</tissue>
    </source>
</reference>
<dbReference type="OrthoDB" id="6773263at2759"/>
<evidence type="ECO:0000256" key="4">
    <source>
        <dbReference type="ARBA" id="ARBA00022759"/>
    </source>
</evidence>
<evidence type="ECO:0000256" key="5">
    <source>
        <dbReference type="ARBA" id="ARBA00022801"/>
    </source>
</evidence>
<keyword evidence="2" id="KW-0548">Nucleotidyltransferase</keyword>
<proteinExistence type="predicted"/>
<gene>
    <name evidence="9" type="ORF">DUI87_26404</name>
</gene>
<dbReference type="STRING" id="333673.A0A3M0JA45"/>
<evidence type="ECO:0000256" key="2">
    <source>
        <dbReference type="ARBA" id="ARBA00022695"/>
    </source>
</evidence>
<protein>
    <recommendedName>
        <fullName evidence="8">Reverse transcriptase thumb domain-containing protein</fullName>
    </recommendedName>
</protein>
<feature type="compositionally biased region" description="Acidic residues" evidence="7">
    <location>
        <begin position="393"/>
        <end position="409"/>
    </location>
</feature>
<feature type="domain" description="Reverse transcriptase thumb" evidence="8">
    <location>
        <begin position="189"/>
        <end position="251"/>
    </location>
</feature>
<keyword evidence="1" id="KW-0808">Transferase</keyword>
<accession>A0A3M0JA45</accession>